<proteinExistence type="predicted"/>
<dbReference type="AlphaFoldDB" id="A0AAD4YVY4"/>
<sequence>MRKAAHLAKLCKAQVCVVVYNGPNAKVKVWPEDQDMAKAIICSYKEAVLKYKGMPKIQKVNLCGLGERMIKELQQKMGADDKELDKLSGESLISLSTFLESKLQKLDDTKKTYC</sequence>
<dbReference type="GO" id="GO:0003677">
    <property type="term" value="F:DNA binding"/>
    <property type="evidence" value="ECO:0007669"/>
    <property type="project" value="InterPro"/>
</dbReference>
<accession>A0AAD4YVY4</accession>
<dbReference type="EMBL" id="JAJFAZ020000006">
    <property type="protein sequence ID" value="KAI5324412.1"/>
    <property type="molecule type" value="Genomic_DNA"/>
</dbReference>
<evidence type="ECO:0000313" key="2">
    <source>
        <dbReference type="Proteomes" id="UP001054821"/>
    </source>
</evidence>
<reference evidence="1 2" key="1">
    <citation type="journal article" date="2022" name="G3 (Bethesda)">
        <title>Whole-genome sequence and methylome profiling of the almond [Prunus dulcis (Mill.) D.A. Webb] cultivar 'Nonpareil'.</title>
        <authorList>
            <person name="D'Amico-Willman K.M."/>
            <person name="Ouma W.Z."/>
            <person name="Meulia T."/>
            <person name="Sideli G.M."/>
            <person name="Gradziel T.M."/>
            <person name="Fresnedo-Ramirez J."/>
        </authorList>
    </citation>
    <scope>NUCLEOTIDE SEQUENCE [LARGE SCALE GENOMIC DNA]</scope>
    <source>
        <strain evidence="1">Clone GOH B32 T37-40</strain>
    </source>
</reference>
<keyword evidence="2" id="KW-1185">Reference proteome</keyword>
<protein>
    <recommendedName>
        <fullName evidence="3">MADS-box domain-containing protein</fullName>
    </recommendedName>
</protein>
<gene>
    <name evidence="1" type="ORF">L3X38_033485</name>
</gene>
<evidence type="ECO:0008006" key="3">
    <source>
        <dbReference type="Google" id="ProtNLM"/>
    </source>
</evidence>
<evidence type="ECO:0000313" key="1">
    <source>
        <dbReference type="EMBL" id="KAI5324412.1"/>
    </source>
</evidence>
<dbReference type="GO" id="GO:0046983">
    <property type="term" value="F:protein dimerization activity"/>
    <property type="evidence" value="ECO:0007669"/>
    <property type="project" value="InterPro"/>
</dbReference>
<name>A0AAD4YVY4_PRUDU</name>
<organism evidence="1 2">
    <name type="scientific">Prunus dulcis</name>
    <name type="common">Almond</name>
    <name type="synonym">Amygdalus dulcis</name>
    <dbReference type="NCBI Taxonomy" id="3755"/>
    <lineage>
        <taxon>Eukaryota</taxon>
        <taxon>Viridiplantae</taxon>
        <taxon>Streptophyta</taxon>
        <taxon>Embryophyta</taxon>
        <taxon>Tracheophyta</taxon>
        <taxon>Spermatophyta</taxon>
        <taxon>Magnoliopsida</taxon>
        <taxon>eudicotyledons</taxon>
        <taxon>Gunneridae</taxon>
        <taxon>Pentapetalae</taxon>
        <taxon>rosids</taxon>
        <taxon>fabids</taxon>
        <taxon>Rosales</taxon>
        <taxon>Rosaceae</taxon>
        <taxon>Amygdaloideae</taxon>
        <taxon>Amygdaleae</taxon>
        <taxon>Prunus</taxon>
    </lineage>
</organism>
<dbReference type="InterPro" id="IPR036879">
    <property type="entry name" value="TF_MADSbox_sf"/>
</dbReference>
<dbReference type="Proteomes" id="UP001054821">
    <property type="component" value="Chromosome 6"/>
</dbReference>
<comment type="caution">
    <text evidence="1">The sequence shown here is derived from an EMBL/GenBank/DDBJ whole genome shotgun (WGS) entry which is preliminary data.</text>
</comment>
<dbReference type="SUPFAM" id="SSF55455">
    <property type="entry name" value="SRF-like"/>
    <property type="match status" value="1"/>
</dbReference>